<comment type="caution">
    <text evidence="1">The sequence shown here is derived from an EMBL/GenBank/DDBJ whole genome shotgun (WGS) entry which is preliminary data.</text>
</comment>
<gene>
    <name evidence="1" type="ORF">HPB50_008081</name>
</gene>
<dbReference type="Proteomes" id="UP000821845">
    <property type="component" value="Chromosome 7"/>
</dbReference>
<proteinExistence type="predicted"/>
<accession>A0ACB7RSM5</accession>
<organism evidence="1 2">
    <name type="scientific">Hyalomma asiaticum</name>
    <name type="common">Tick</name>
    <dbReference type="NCBI Taxonomy" id="266040"/>
    <lineage>
        <taxon>Eukaryota</taxon>
        <taxon>Metazoa</taxon>
        <taxon>Ecdysozoa</taxon>
        <taxon>Arthropoda</taxon>
        <taxon>Chelicerata</taxon>
        <taxon>Arachnida</taxon>
        <taxon>Acari</taxon>
        <taxon>Parasitiformes</taxon>
        <taxon>Ixodida</taxon>
        <taxon>Ixodoidea</taxon>
        <taxon>Ixodidae</taxon>
        <taxon>Hyalomminae</taxon>
        <taxon>Hyalomma</taxon>
    </lineage>
</organism>
<evidence type="ECO:0000313" key="2">
    <source>
        <dbReference type="Proteomes" id="UP000821845"/>
    </source>
</evidence>
<keyword evidence="2" id="KW-1185">Reference proteome</keyword>
<protein>
    <submittedName>
        <fullName evidence="1">Uncharacterized protein</fullName>
    </submittedName>
</protein>
<name>A0ACB7RSM5_HYAAI</name>
<evidence type="ECO:0000313" key="1">
    <source>
        <dbReference type="EMBL" id="KAH6925633.1"/>
    </source>
</evidence>
<sequence>MSLGVNTFGSDAPSQVRNCNVVKVLLHSQFDGSEHITEAIAMPVICHDIPARAMECSFATNLREQRFQLAHEETVPRGSGEKGISMLIGSDQLWKIVSGDIMRSAEVEGLVAVKTTLSWTLQGPVKKTSFVNGASEVMICVLRVQAEEAEGQ</sequence>
<dbReference type="EMBL" id="CM023487">
    <property type="protein sequence ID" value="KAH6925633.1"/>
    <property type="molecule type" value="Genomic_DNA"/>
</dbReference>
<reference evidence="1" key="1">
    <citation type="submission" date="2020-05" db="EMBL/GenBank/DDBJ databases">
        <title>Large-scale comparative analyses of tick genomes elucidate their genetic diversity and vector capacities.</title>
        <authorList>
            <person name="Jia N."/>
            <person name="Wang J."/>
            <person name="Shi W."/>
            <person name="Du L."/>
            <person name="Sun Y."/>
            <person name="Zhan W."/>
            <person name="Jiang J."/>
            <person name="Wang Q."/>
            <person name="Zhang B."/>
            <person name="Ji P."/>
            <person name="Sakyi L.B."/>
            <person name="Cui X."/>
            <person name="Yuan T."/>
            <person name="Jiang B."/>
            <person name="Yang W."/>
            <person name="Lam T.T.-Y."/>
            <person name="Chang Q."/>
            <person name="Ding S."/>
            <person name="Wang X."/>
            <person name="Zhu J."/>
            <person name="Ruan X."/>
            <person name="Zhao L."/>
            <person name="Wei J."/>
            <person name="Que T."/>
            <person name="Du C."/>
            <person name="Cheng J."/>
            <person name="Dai P."/>
            <person name="Han X."/>
            <person name="Huang E."/>
            <person name="Gao Y."/>
            <person name="Liu J."/>
            <person name="Shao H."/>
            <person name="Ye R."/>
            <person name="Li L."/>
            <person name="Wei W."/>
            <person name="Wang X."/>
            <person name="Wang C."/>
            <person name="Yang T."/>
            <person name="Huo Q."/>
            <person name="Li W."/>
            <person name="Guo W."/>
            <person name="Chen H."/>
            <person name="Zhou L."/>
            <person name="Ni X."/>
            <person name="Tian J."/>
            <person name="Zhou Y."/>
            <person name="Sheng Y."/>
            <person name="Liu T."/>
            <person name="Pan Y."/>
            <person name="Xia L."/>
            <person name="Li J."/>
            <person name="Zhao F."/>
            <person name="Cao W."/>
        </authorList>
    </citation>
    <scope>NUCLEOTIDE SEQUENCE</scope>
    <source>
        <strain evidence="1">Hyas-2018</strain>
    </source>
</reference>